<dbReference type="EMBL" id="QOUW02000191">
    <property type="protein sequence ID" value="RIW01834.1"/>
    <property type="molecule type" value="Genomic_DNA"/>
</dbReference>
<evidence type="ECO:0000313" key="2">
    <source>
        <dbReference type="Proteomes" id="UP000253437"/>
    </source>
</evidence>
<dbReference type="AlphaFoldDB" id="A0A8B3DCD3"/>
<proteinExistence type="predicted"/>
<name>A0A8B3DCD3_VIBHA</name>
<feature type="non-terminal residue" evidence="1">
    <location>
        <position position="250"/>
    </location>
</feature>
<reference evidence="1 2" key="1">
    <citation type="submission" date="2018-08" db="EMBL/GenBank/DDBJ databases">
        <title>Vibrio harveyi strains pathogenic to white snook Centropomus viridis Lockington (1877) and potential probiotic bacteria.</title>
        <authorList>
            <person name="Soto-Rodriguez S."/>
            <person name="Gomez-Gil B."/>
            <person name="Lozano-Olvera R."/>
        </authorList>
    </citation>
    <scope>NUCLEOTIDE SEQUENCE [LARGE SCALE GENOMIC DNA]</scope>
    <source>
        <strain evidence="1 2">CAIM 1508</strain>
    </source>
</reference>
<comment type="caution">
    <text evidence="1">The sequence shown here is derived from an EMBL/GenBank/DDBJ whole genome shotgun (WGS) entry which is preliminary data.</text>
</comment>
<accession>A0A8B3DCD3</accession>
<protein>
    <submittedName>
        <fullName evidence="1">Uncharacterized protein</fullName>
    </submittedName>
</protein>
<organism evidence="1 2">
    <name type="scientific">Vibrio harveyi</name>
    <name type="common">Beneckea harveyi</name>
    <dbReference type="NCBI Taxonomy" id="669"/>
    <lineage>
        <taxon>Bacteria</taxon>
        <taxon>Pseudomonadati</taxon>
        <taxon>Pseudomonadota</taxon>
        <taxon>Gammaproteobacteria</taxon>
        <taxon>Vibrionales</taxon>
        <taxon>Vibrionaceae</taxon>
        <taxon>Vibrio</taxon>
    </lineage>
</organism>
<gene>
    <name evidence="1" type="ORF">DS957_025950</name>
</gene>
<dbReference type="Proteomes" id="UP000253437">
    <property type="component" value="Unassembled WGS sequence"/>
</dbReference>
<evidence type="ECO:0000313" key="1">
    <source>
        <dbReference type="EMBL" id="RIW01834.1"/>
    </source>
</evidence>
<sequence length="250" mass="28531">MSMSNNGFSRHVSGEALLKANHILAEKCDCPLTGHHLISFNLFEKLSTQRTEQMRNKEYSWNSLDNIVILPSSDKGTAKKVACKYRLPWHSSGHTGRNTVSKLNLKSDEQVYSNSKPTSMLNGGNPMKRASMLNRDKNKIKAYPSKAYHKFVKQELLETLEKLHCEMPPPVYRKELNDLSERICDMISEFTILLHNTGDDFSPKGNGCRSSDCQVITHNTTTWPEIEEIWSGLFYKKALKFNYLKVASKL</sequence>